<feature type="transmembrane region" description="Helical" evidence="13">
    <location>
        <begin position="375"/>
        <end position="394"/>
    </location>
</feature>
<evidence type="ECO:0000256" key="9">
    <source>
        <dbReference type="ARBA" id="ARBA00022824"/>
    </source>
</evidence>
<name>I2GZN3_HENB6</name>
<keyword evidence="5 13" id="KW-0337">GPI-anchor biosynthesis</keyword>
<dbReference type="AlphaFoldDB" id="I2GZN3"/>
<dbReference type="EMBL" id="HE806317">
    <property type="protein sequence ID" value="CCH59585.1"/>
    <property type="molecule type" value="Genomic_DNA"/>
</dbReference>
<dbReference type="GO" id="GO:1990529">
    <property type="term" value="C:glycosylphosphatidylinositol-mannosyltransferase I complex"/>
    <property type="evidence" value="ECO:0007669"/>
    <property type="project" value="EnsemblFungi"/>
</dbReference>
<dbReference type="InterPro" id="IPR007704">
    <property type="entry name" value="PIG-M"/>
</dbReference>
<dbReference type="RefSeq" id="XP_004179104.1">
    <property type="nucleotide sequence ID" value="XM_004179056.1"/>
</dbReference>
<dbReference type="FunCoup" id="I2GZN3">
    <property type="interactions" value="619"/>
</dbReference>
<evidence type="ECO:0000256" key="13">
    <source>
        <dbReference type="RuleBase" id="RU365064"/>
    </source>
</evidence>
<evidence type="ECO:0000256" key="1">
    <source>
        <dbReference type="ARBA" id="ARBA00004477"/>
    </source>
</evidence>
<organism evidence="14 15">
    <name type="scientific">Henningerozyma blattae (strain ATCC 34711 / CBS 6284 / DSM 70876 / NBRC 10599 / NRRL Y-10934 / UCD 77-7)</name>
    <name type="common">Yeast</name>
    <name type="synonym">Tetrapisispora blattae</name>
    <dbReference type="NCBI Taxonomy" id="1071380"/>
    <lineage>
        <taxon>Eukaryota</taxon>
        <taxon>Fungi</taxon>
        <taxon>Dikarya</taxon>
        <taxon>Ascomycota</taxon>
        <taxon>Saccharomycotina</taxon>
        <taxon>Saccharomycetes</taxon>
        <taxon>Saccharomycetales</taxon>
        <taxon>Saccharomycetaceae</taxon>
        <taxon>Henningerozyma</taxon>
    </lineage>
</organism>
<keyword evidence="11 13" id="KW-0472">Membrane</keyword>
<evidence type="ECO:0000256" key="11">
    <source>
        <dbReference type="ARBA" id="ARBA00023136"/>
    </source>
</evidence>
<dbReference type="EC" id="2.4.1.-" evidence="13"/>
<feature type="transmembrane region" description="Helical" evidence="13">
    <location>
        <begin position="12"/>
        <end position="32"/>
    </location>
</feature>
<comment type="similarity">
    <text evidence="3 13">Belongs to the PIGM family.</text>
</comment>
<comment type="subcellular location">
    <subcellularLocation>
        <location evidence="1 13">Endoplasmic reticulum membrane</location>
        <topology evidence="1 13">Multi-pass membrane protein</topology>
    </subcellularLocation>
</comment>
<keyword evidence="7 13" id="KW-0808">Transferase</keyword>
<dbReference type="GeneID" id="14493869"/>
<keyword evidence="15" id="KW-1185">Reference proteome</keyword>
<feature type="transmembrane region" description="Helical" evidence="13">
    <location>
        <begin position="162"/>
        <end position="184"/>
    </location>
</feature>
<feature type="transmembrane region" description="Helical" evidence="13">
    <location>
        <begin position="308"/>
        <end position="331"/>
    </location>
</feature>
<feature type="transmembrane region" description="Helical" evidence="13">
    <location>
        <begin position="196"/>
        <end position="220"/>
    </location>
</feature>
<dbReference type="Proteomes" id="UP000002866">
    <property type="component" value="Chromosome 2"/>
</dbReference>
<evidence type="ECO:0000313" key="15">
    <source>
        <dbReference type="Proteomes" id="UP000002866"/>
    </source>
</evidence>
<evidence type="ECO:0000313" key="14">
    <source>
        <dbReference type="EMBL" id="CCH59585.1"/>
    </source>
</evidence>
<dbReference type="KEGG" id="tbl:TBLA_0B07690"/>
<evidence type="ECO:0000256" key="6">
    <source>
        <dbReference type="ARBA" id="ARBA00022676"/>
    </source>
</evidence>
<evidence type="ECO:0000256" key="5">
    <source>
        <dbReference type="ARBA" id="ARBA00022502"/>
    </source>
</evidence>
<keyword evidence="10 13" id="KW-1133">Transmembrane helix</keyword>
<protein>
    <recommendedName>
        <fullName evidence="4 13">GPI mannosyltransferase 1</fullName>
        <ecNumber evidence="13">2.4.1.-</ecNumber>
    </recommendedName>
    <alternativeName>
        <fullName evidence="13">GPI mannosyltransferase I</fullName>
    </alternativeName>
</protein>
<dbReference type="GO" id="GO:0006506">
    <property type="term" value="P:GPI anchor biosynthetic process"/>
    <property type="evidence" value="ECO:0007669"/>
    <property type="project" value="UniProtKB-UniPathway"/>
</dbReference>
<dbReference type="STRING" id="1071380.I2GZN3"/>
<gene>
    <name evidence="14" type="primary">TBLA0B07690</name>
    <name evidence="14" type="ORF">TBLA_0B07690</name>
</gene>
<evidence type="ECO:0000256" key="10">
    <source>
        <dbReference type="ARBA" id="ARBA00022989"/>
    </source>
</evidence>
<evidence type="ECO:0000256" key="3">
    <source>
        <dbReference type="ARBA" id="ARBA00011071"/>
    </source>
</evidence>
<dbReference type="HOGENOM" id="CLU_024220_3_1_1"/>
<evidence type="ECO:0000256" key="12">
    <source>
        <dbReference type="ARBA" id="ARBA00025399"/>
    </source>
</evidence>
<evidence type="ECO:0000256" key="4">
    <source>
        <dbReference type="ARBA" id="ARBA00013797"/>
    </source>
</evidence>
<dbReference type="InParanoid" id="I2GZN3"/>
<proteinExistence type="inferred from homology"/>
<feature type="transmembrane region" description="Helical" evidence="13">
    <location>
        <begin position="83"/>
        <end position="109"/>
    </location>
</feature>
<comment type="pathway">
    <text evidence="2 13">Glycolipid biosynthesis; glycosylphosphatidylinositol-anchor biosynthesis.</text>
</comment>
<dbReference type="UniPathway" id="UPA00196"/>
<reference evidence="14 15" key="1">
    <citation type="journal article" date="2011" name="Proc. Natl. Acad. Sci. U.S.A.">
        <title>Evolutionary erosion of yeast sex chromosomes by mating-type switching accidents.</title>
        <authorList>
            <person name="Gordon J.L."/>
            <person name="Armisen D."/>
            <person name="Proux-Wera E."/>
            <person name="Oheigeartaigh S.S."/>
            <person name="Byrne K.P."/>
            <person name="Wolfe K.H."/>
        </authorList>
    </citation>
    <scope>NUCLEOTIDE SEQUENCE [LARGE SCALE GENOMIC DNA]</scope>
    <source>
        <strain evidence="15">ATCC 34711 / CBS 6284 / DSM 70876 / NBRC 10599 / NRRL Y-10934 / UCD 77-7</strain>
    </source>
</reference>
<dbReference type="OMA" id="LINCWIL"/>
<feature type="transmembrane region" description="Helical" evidence="13">
    <location>
        <begin position="269"/>
        <end position="288"/>
    </location>
</feature>
<dbReference type="GO" id="GO:0180041">
    <property type="term" value="F:dol-P-Man:GlcN-acyl-PI alpha-1,4-mannosyltransferase activity"/>
    <property type="evidence" value="ECO:0007669"/>
    <property type="project" value="EnsemblFungi"/>
</dbReference>
<evidence type="ECO:0000256" key="8">
    <source>
        <dbReference type="ARBA" id="ARBA00022692"/>
    </source>
</evidence>
<comment type="function">
    <text evidence="12 13">Mannosyltransferase involved in glycosylphosphatidylinositol-anchor biosynthesis. Transfers the first alpha-1,4-mannose to GlcN-acyl-PI during GPI precursor assembly. Required for cell wall integrity.</text>
</comment>
<feature type="transmembrane region" description="Helical" evidence="13">
    <location>
        <begin position="121"/>
        <end position="142"/>
    </location>
</feature>
<keyword evidence="8 13" id="KW-0812">Transmembrane</keyword>
<dbReference type="GO" id="GO:0031505">
    <property type="term" value="P:fungal-type cell wall organization"/>
    <property type="evidence" value="ECO:0007669"/>
    <property type="project" value="EnsemblFungi"/>
</dbReference>
<dbReference type="eggNOG" id="KOG3893">
    <property type="taxonomic scope" value="Eukaryota"/>
</dbReference>
<sequence length="413" mass="48137">MGIKTNFPNLSNSNLLIVSFLVRAIFFLYGILQDAMCQVKYTDVDYLVFNDAASYTYQGLSPYLRDTYRYTPLLSYLLIPNHYFTWFHLGKIIFIIFDLLTGIIINKFLQKSIKSNKKKCFLLGSLWLLNPIVITISTRGNAESVLCFLIMSSLYFLQEDNLVLAGLLYGASIHFKIYPIIYCLPISIYLFNKPKWILKLFILGTSTLISLIGLTYYMYTIYGYEYLDQAWLYHLYRTDHRHNFSLWNVLLYFNSSFQSNPMHYGLASLLPKFAFLPQMIIVLALSYLEWLTPTFNNLLNTLFVQTFAFVTYNKVCTSQYFVWYLIFLPLFLQDTTISAKNGIVALGIWISTQAIWLSQGYYLEFLGRNIFYPDLFYAAALFFIGNVALLGMFIKDIKLRGIKERALVQQKKE</sequence>
<keyword evidence="9 13" id="KW-0256">Endoplasmic reticulum</keyword>
<accession>I2GZN3</accession>
<dbReference type="PANTHER" id="PTHR12886:SF0">
    <property type="entry name" value="GPI MANNOSYLTRANSFERASE 1"/>
    <property type="match status" value="1"/>
</dbReference>
<evidence type="ECO:0000256" key="2">
    <source>
        <dbReference type="ARBA" id="ARBA00004687"/>
    </source>
</evidence>
<dbReference type="PANTHER" id="PTHR12886">
    <property type="entry name" value="PIG-M MANNOSYLTRANSFERASE"/>
    <property type="match status" value="1"/>
</dbReference>
<dbReference type="OrthoDB" id="1741594at2759"/>
<dbReference type="Pfam" id="PF05007">
    <property type="entry name" value="Mannosyl_trans"/>
    <property type="match status" value="1"/>
</dbReference>
<evidence type="ECO:0000256" key="7">
    <source>
        <dbReference type="ARBA" id="ARBA00022679"/>
    </source>
</evidence>
<keyword evidence="6 13" id="KW-0328">Glycosyltransferase</keyword>
<dbReference type="GO" id="GO:0005789">
    <property type="term" value="C:endoplasmic reticulum membrane"/>
    <property type="evidence" value="ECO:0007669"/>
    <property type="project" value="UniProtKB-SubCell"/>
</dbReference>